<evidence type="ECO:0000256" key="2">
    <source>
        <dbReference type="ARBA" id="ARBA00023315"/>
    </source>
</evidence>
<dbReference type="InterPro" id="IPR011141">
    <property type="entry name" value="Polyketide_synthase_type-III"/>
</dbReference>
<keyword evidence="2" id="KW-0012">Acyltransferase</keyword>
<keyword evidence="5" id="KW-1185">Reference proteome</keyword>
<keyword evidence="1" id="KW-0808">Transferase</keyword>
<dbReference type="AlphaFoldDB" id="A0AA88QIT0"/>
<reference evidence="4" key="1">
    <citation type="submission" date="2022-12" db="EMBL/GenBank/DDBJ databases">
        <title>Draft genome assemblies for two species of Escallonia (Escalloniales).</title>
        <authorList>
            <person name="Chanderbali A."/>
            <person name="Dervinis C."/>
            <person name="Anghel I."/>
            <person name="Soltis D."/>
            <person name="Soltis P."/>
            <person name="Zapata F."/>
        </authorList>
    </citation>
    <scope>NUCLEOTIDE SEQUENCE</scope>
    <source>
        <strain evidence="4">UCBG92.1500</strain>
        <tissue evidence="4">Leaf</tissue>
    </source>
</reference>
<dbReference type="GO" id="GO:0030639">
    <property type="term" value="P:polyketide biosynthetic process"/>
    <property type="evidence" value="ECO:0007669"/>
    <property type="project" value="TreeGrafter"/>
</dbReference>
<dbReference type="PANTHER" id="PTHR11877">
    <property type="entry name" value="HYDROXYMETHYLGLUTARYL-COA SYNTHASE"/>
    <property type="match status" value="1"/>
</dbReference>
<comment type="caution">
    <text evidence="4">The sequence shown here is derived from an EMBL/GenBank/DDBJ whole genome shotgun (WGS) entry which is preliminary data.</text>
</comment>
<evidence type="ECO:0000313" key="4">
    <source>
        <dbReference type="EMBL" id="KAK2971464.1"/>
    </source>
</evidence>
<dbReference type="Pfam" id="PF00195">
    <property type="entry name" value="Chal_sti_synt_N"/>
    <property type="match status" value="1"/>
</dbReference>
<evidence type="ECO:0000256" key="1">
    <source>
        <dbReference type="ARBA" id="ARBA00022679"/>
    </source>
</evidence>
<accession>A0AA88QIT0</accession>
<dbReference type="EMBL" id="JAVXUO010002582">
    <property type="protein sequence ID" value="KAK2971464.1"/>
    <property type="molecule type" value="Genomic_DNA"/>
</dbReference>
<proteinExistence type="predicted"/>
<dbReference type="GO" id="GO:0016747">
    <property type="term" value="F:acyltransferase activity, transferring groups other than amino-acyl groups"/>
    <property type="evidence" value="ECO:0007669"/>
    <property type="project" value="InterPro"/>
</dbReference>
<dbReference type="Proteomes" id="UP001187471">
    <property type="component" value="Unassembled WGS sequence"/>
</dbReference>
<name>A0AA88QIT0_9ASTE</name>
<dbReference type="Gene3D" id="3.40.47.10">
    <property type="match status" value="1"/>
</dbReference>
<dbReference type="PANTHER" id="PTHR11877:SF14">
    <property type="entry name" value="CHALCONE SYNTHASE"/>
    <property type="match status" value="1"/>
</dbReference>
<sequence length="108" mass="12650">MLKRVREKWAEKAEKVAAVTRRSTETMRSTISLPTWPQVQDHPSHLVFYTSSGVDMPGADYQLTKLLGLRPFVKRLMMYQHGQFYYAIEVLKTKQKGERKLPFMKMTV</sequence>
<dbReference type="SUPFAM" id="SSF53901">
    <property type="entry name" value="Thiolase-like"/>
    <property type="match status" value="1"/>
</dbReference>
<organism evidence="4 5">
    <name type="scientific">Escallonia rubra</name>
    <dbReference type="NCBI Taxonomy" id="112253"/>
    <lineage>
        <taxon>Eukaryota</taxon>
        <taxon>Viridiplantae</taxon>
        <taxon>Streptophyta</taxon>
        <taxon>Embryophyta</taxon>
        <taxon>Tracheophyta</taxon>
        <taxon>Spermatophyta</taxon>
        <taxon>Magnoliopsida</taxon>
        <taxon>eudicotyledons</taxon>
        <taxon>Gunneridae</taxon>
        <taxon>Pentapetalae</taxon>
        <taxon>asterids</taxon>
        <taxon>campanulids</taxon>
        <taxon>Escalloniales</taxon>
        <taxon>Escalloniaceae</taxon>
        <taxon>Escallonia</taxon>
    </lineage>
</organism>
<dbReference type="InterPro" id="IPR016039">
    <property type="entry name" value="Thiolase-like"/>
</dbReference>
<evidence type="ECO:0000259" key="3">
    <source>
        <dbReference type="Pfam" id="PF00195"/>
    </source>
</evidence>
<gene>
    <name evidence="4" type="ORF">RJ640_020870</name>
</gene>
<protein>
    <recommendedName>
        <fullName evidence="3">Chalcone/stilbene synthase N-terminal domain-containing protein</fullName>
    </recommendedName>
</protein>
<dbReference type="InterPro" id="IPR001099">
    <property type="entry name" value="Chalcone/stilbene_synt_N"/>
</dbReference>
<evidence type="ECO:0000313" key="5">
    <source>
        <dbReference type="Proteomes" id="UP001187471"/>
    </source>
</evidence>
<feature type="domain" description="Chalcone/stilbene synthase N-terminal" evidence="3">
    <location>
        <begin position="17"/>
        <end position="87"/>
    </location>
</feature>